<protein>
    <submittedName>
        <fullName evidence="2">Uncharacterized protein</fullName>
    </submittedName>
</protein>
<dbReference type="RefSeq" id="WP_174138986.1">
    <property type="nucleotide sequence ID" value="NZ_JABUFE010000008.1"/>
</dbReference>
<name>A0ABX2ISF2_9RHOB</name>
<dbReference type="EMBL" id="JABUFE010000008">
    <property type="protein sequence ID" value="NSX55834.1"/>
    <property type="molecule type" value="Genomic_DNA"/>
</dbReference>
<keyword evidence="1" id="KW-0472">Membrane</keyword>
<keyword evidence="3" id="KW-1185">Reference proteome</keyword>
<gene>
    <name evidence="2" type="ORF">HRQ87_13590</name>
</gene>
<proteinExistence type="predicted"/>
<accession>A0ABX2ISF2</accession>
<keyword evidence="1" id="KW-0812">Transmembrane</keyword>
<evidence type="ECO:0000313" key="2">
    <source>
        <dbReference type="EMBL" id="NSX55834.1"/>
    </source>
</evidence>
<organism evidence="2 3">
    <name type="scientific">Parasulfitobacter algicola</name>
    <dbReference type="NCBI Taxonomy" id="2614809"/>
    <lineage>
        <taxon>Bacteria</taxon>
        <taxon>Pseudomonadati</taxon>
        <taxon>Pseudomonadota</taxon>
        <taxon>Alphaproteobacteria</taxon>
        <taxon>Rhodobacterales</taxon>
        <taxon>Roseobacteraceae</taxon>
        <taxon>Parasulfitobacter</taxon>
    </lineage>
</organism>
<evidence type="ECO:0000256" key="1">
    <source>
        <dbReference type="SAM" id="Phobius"/>
    </source>
</evidence>
<evidence type="ECO:0000313" key="3">
    <source>
        <dbReference type="Proteomes" id="UP000777935"/>
    </source>
</evidence>
<comment type="caution">
    <text evidence="2">The sequence shown here is derived from an EMBL/GenBank/DDBJ whole genome shotgun (WGS) entry which is preliminary data.</text>
</comment>
<reference evidence="2 3" key="1">
    <citation type="submission" date="2020-06" db="EMBL/GenBank/DDBJ databases">
        <title>Sulfitobacter algicola sp. nov., isolated from green algae.</title>
        <authorList>
            <person name="Wang C."/>
        </authorList>
    </citation>
    <scope>NUCLEOTIDE SEQUENCE [LARGE SCALE GENOMIC DNA]</scope>
    <source>
        <strain evidence="2 3">1151</strain>
    </source>
</reference>
<feature type="transmembrane region" description="Helical" evidence="1">
    <location>
        <begin position="65"/>
        <end position="82"/>
    </location>
</feature>
<sequence>MKHFFSYFLAVFLLFLSVVAVLAEATGGYSGLGDFIMMALAMLILYLVTAVALLVFAIKGMWRAFSIWGGLVFVLTILYPLIDVTLMSWQTPQVERAEIKKDLPDLREKQILYITTSDRCWSDICDAISALKNRSAVWVMPPDVVVELDFSEPIDLATIDLVQWRHVENGHSLNIIEKNQLPARPVFDYVILARQPYYLTKTSSIEPNLPVFPTILGMKDKLILNVMAAPLTDQKLILNQLKPDYLTYRMQRKAVLPPLFPENTMYPERLDYYDLRRETIDAFCGKHRQTPEQRDCARELN</sequence>
<feature type="transmembrane region" description="Helical" evidence="1">
    <location>
        <begin position="35"/>
        <end position="58"/>
    </location>
</feature>
<keyword evidence="1" id="KW-1133">Transmembrane helix</keyword>
<dbReference type="Proteomes" id="UP000777935">
    <property type="component" value="Unassembled WGS sequence"/>
</dbReference>